<comment type="caution">
    <text evidence="3">The sequence shown here is derived from an EMBL/GenBank/DDBJ whole genome shotgun (WGS) entry which is preliminary data.</text>
</comment>
<evidence type="ECO:0000313" key="4">
    <source>
        <dbReference type="Proteomes" id="UP000317982"/>
    </source>
</evidence>
<keyword evidence="4" id="KW-1185">Reference proteome</keyword>
<keyword evidence="2" id="KW-0812">Transmembrane</keyword>
<dbReference type="Gene3D" id="2.120.10.30">
    <property type="entry name" value="TolB, C-terminal domain"/>
    <property type="match status" value="2"/>
</dbReference>
<keyword evidence="2" id="KW-1133">Transmembrane helix</keyword>
<feature type="region of interest" description="Disordered" evidence="1">
    <location>
        <begin position="185"/>
        <end position="236"/>
    </location>
</feature>
<feature type="compositionally biased region" description="Low complexity" evidence="1">
    <location>
        <begin position="491"/>
        <end position="503"/>
    </location>
</feature>
<dbReference type="EMBL" id="VIRS01000011">
    <property type="protein sequence ID" value="TQS43840.1"/>
    <property type="molecule type" value="Genomic_DNA"/>
</dbReference>
<evidence type="ECO:0008006" key="5">
    <source>
        <dbReference type="Google" id="ProtNLM"/>
    </source>
</evidence>
<dbReference type="SUPFAM" id="SSF82171">
    <property type="entry name" value="DPP6 N-terminal domain-like"/>
    <property type="match status" value="1"/>
</dbReference>
<dbReference type="InParanoid" id="A0A545AR71"/>
<keyword evidence="2" id="KW-0472">Membrane</keyword>
<name>A0A545AR71_9ACTN</name>
<gene>
    <name evidence="3" type="ORF">FL583_17605</name>
</gene>
<organism evidence="3 4">
    <name type="scientific">Cryptosporangium phraense</name>
    <dbReference type="NCBI Taxonomy" id="2593070"/>
    <lineage>
        <taxon>Bacteria</taxon>
        <taxon>Bacillati</taxon>
        <taxon>Actinomycetota</taxon>
        <taxon>Actinomycetes</taxon>
        <taxon>Cryptosporangiales</taxon>
        <taxon>Cryptosporangiaceae</taxon>
        <taxon>Cryptosporangium</taxon>
    </lineage>
</organism>
<dbReference type="Proteomes" id="UP000317982">
    <property type="component" value="Unassembled WGS sequence"/>
</dbReference>
<dbReference type="AlphaFoldDB" id="A0A545AR71"/>
<evidence type="ECO:0000256" key="1">
    <source>
        <dbReference type="SAM" id="MobiDB-lite"/>
    </source>
</evidence>
<dbReference type="OrthoDB" id="3383117at2"/>
<feature type="region of interest" description="Disordered" evidence="1">
    <location>
        <begin position="542"/>
        <end position="603"/>
    </location>
</feature>
<sequence>MRLRPVFVVLVLSVVALLAATGIGFGAAFALRGDSGASRYASPRYPTDTDDLPLFTSDVSESAPGRSVFLLETVGMFSDSHVLFAADSDRVRGVDAITDRSDPEYDMVTTQLAPDGSRLAIGDATGDGTDVLVADLATGAERRFPVEAGPAGQIEVLAWSADATQLAVAAGSLYVLDVTSGRWTQIGTPDAPSEETSELLPGEEPLPDGEDPPALSSGSPDVYGEPGGVQAAFSPDGQSIVYDDGADIEVYPTDGSGSPVLLTDRAVRLAGPNAWSPDGRRVLVLRDESTDVDETTSLLAIDVRSKQADRVARFGYVEFSDPALVGWRGAGQVLLAGIDENGSEVVDAYGLDGKRGARVLTFGYSTFSVQVAAKLFEESTARGGGFSGGPTPTGWRVAVGVAAGVVAALGFSVIGAAVGVPLAVRRRAGRRAAAFGTAAFAPVAGPGGWSPPVGPAGLWPPPGGSAGQWPPPATALPPWMPPPPTSPAGPPHGVRPAAGPGAAGAAVASGAAAGAGFTLAARSRGAQSGAAPAGGGGLSSAALDGLGGAEPTAASEAAHPDSLAAGPAGSLPGRQAGSPFAGQTGAVPAGEGVGAGVEWVLPR</sequence>
<evidence type="ECO:0000313" key="3">
    <source>
        <dbReference type="EMBL" id="TQS43840.1"/>
    </source>
</evidence>
<protein>
    <recommendedName>
        <fullName evidence="5">WD40 repeat domain-containing protein</fullName>
    </recommendedName>
</protein>
<proteinExistence type="predicted"/>
<evidence type="ECO:0000256" key="2">
    <source>
        <dbReference type="SAM" id="Phobius"/>
    </source>
</evidence>
<accession>A0A545AR71</accession>
<reference evidence="3 4" key="1">
    <citation type="submission" date="2019-07" db="EMBL/GenBank/DDBJ databases">
        <title>Cryptosporangium phraense sp. nov., isolated from plant litter.</title>
        <authorList>
            <person name="Suriyachadkun C."/>
        </authorList>
    </citation>
    <scope>NUCLEOTIDE SEQUENCE [LARGE SCALE GENOMIC DNA]</scope>
    <source>
        <strain evidence="3 4">A-T 5661</strain>
    </source>
</reference>
<feature type="region of interest" description="Disordered" evidence="1">
    <location>
        <begin position="454"/>
        <end position="503"/>
    </location>
</feature>
<dbReference type="InterPro" id="IPR011042">
    <property type="entry name" value="6-blade_b-propeller_TolB-like"/>
</dbReference>
<feature type="compositionally biased region" description="Pro residues" evidence="1">
    <location>
        <begin position="454"/>
        <end position="490"/>
    </location>
</feature>
<dbReference type="RefSeq" id="WP_142705751.1">
    <property type="nucleotide sequence ID" value="NZ_VIRS01000011.1"/>
</dbReference>
<feature type="transmembrane region" description="Helical" evidence="2">
    <location>
        <begin position="397"/>
        <end position="424"/>
    </location>
</feature>